<dbReference type="Proteomes" id="UP001642540">
    <property type="component" value="Unassembled WGS sequence"/>
</dbReference>
<keyword evidence="3" id="KW-1185">Reference proteome</keyword>
<feature type="transmembrane region" description="Helical" evidence="1">
    <location>
        <begin position="302"/>
        <end position="326"/>
    </location>
</feature>
<evidence type="ECO:0000313" key="3">
    <source>
        <dbReference type="Proteomes" id="UP001642540"/>
    </source>
</evidence>
<proteinExistence type="predicted"/>
<evidence type="ECO:0000256" key="1">
    <source>
        <dbReference type="SAM" id="Phobius"/>
    </source>
</evidence>
<feature type="transmembrane region" description="Helical" evidence="1">
    <location>
        <begin position="275"/>
        <end position="296"/>
    </location>
</feature>
<keyword evidence="1" id="KW-0812">Transmembrane</keyword>
<protein>
    <recommendedName>
        <fullName evidence="4">Odorant receptor</fullName>
    </recommendedName>
</protein>
<evidence type="ECO:0000313" key="2">
    <source>
        <dbReference type="EMBL" id="CAL8124886.1"/>
    </source>
</evidence>
<name>A0ABP1RAW9_9HEXA</name>
<sequence>MSLTKGSIRTQLLLQKYSLSTPCQISAIRRNGKPSSYVSVTPRPFQSGRFARRIWKLWIRIFIICILINLWHLRYVVNQYKKSHDNVEEIIAIIGIQAIQILRLSTYTLFEKHASDMSFVMTELFKLVQMDNRKVTERCCEKKELAIYAFGLSFLAFPAALGTLPLIRDYVPITQLILTALPITYRNEVSKKIIMGGVSLFNLIAGCHSAGAILFLILMCISIGDCTIILSSRLKLMSDVTILRNEDSLNRFRKCLRIYRLLQILTSISCDTTKYFFGMLVASAAIFNASCAYFAIFEQLPFFMYVASMLIVILDFAINFLLVGLASIPNKDGKIFTTNWRGVGVKKIRMELRSCSQIGFAVGMISNVTATSALSIADIFLNSIATLALMG</sequence>
<keyword evidence="1" id="KW-1133">Transmembrane helix</keyword>
<feature type="transmembrane region" description="Helical" evidence="1">
    <location>
        <begin position="358"/>
        <end position="381"/>
    </location>
</feature>
<reference evidence="2 3" key="1">
    <citation type="submission" date="2024-08" db="EMBL/GenBank/DDBJ databases">
        <authorList>
            <person name="Cucini C."/>
            <person name="Frati F."/>
        </authorList>
    </citation>
    <scope>NUCLEOTIDE SEQUENCE [LARGE SCALE GENOMIC DNA]</scope>
</reference>
<feature type="transmembrane region" description="Helical" evidence="1">
    <location>
        <begin position="210"/>
        <end position="230"/>
    </location>
</feature>
<feature type="transmembrane region" description="Helical" evidence="1">
    <location>
        <begin position="57"/>
        <end position="77"/>
    </location>
</feature>
<organism evidence="2 3">
    <name type="scientific">Orchesella dallaii</name>
    <dbReference type="NCBI Taxonomy" id="48710"/>
    <lineage>
        <taxon>Eukaryota</taxon>
        <taxon>Metazoa</taxon>
        <taxon>Ecdysozoa</taxon>
        <taxon>Arthropoda</taxon>
        <taxon>Hexapoda</taxon>
        <taxon>Collembola</taxon>
        <taxon>Entomobryomorpha</taxon>
        <taxon>Entomobryoidea</taxon>
        <taxon>Orchesellidae</taxon>
        <taxon>Orchesellinae</taxon>
        <taxon>Orchesella</taxon>
    </lineage>
</organism>
<feature type="transmembrane region" description="Helical" evidence="1">
    <location>
        <begin position="145"/>
        <end position="167"/>
    </location>
</feature>
<evidence type="ECO:0008006" key="4">
    <source>
        <dbReference type="Google" id="ProtNLM"/>
    </source>
</evidence>
<gene>
    <name evidence="2" type="ORF">ODALV1_LOCUS20799</name>
</gene>
<accession>A0ABP1RAW9</accession>
<dbReference type="EMBL" id="CAXLJM020000068">
    <property type="protein sequence ID" value="CAL8124886.1"/>
    <property type="molecule type" value="Genomic_DNA"/>
</dbReference>
<keyword evidence="1" id="KW-0472">Membrane</keyword>
<feature type="transmembrane region" description="Helical" evidence="1">
    <location>
        <begin position="89"/>
        <end position="110"/>
    </location>
</feature>
<comment type="caution">
    <text evidence="2">The sequence shown here is derived from an EMBL/GenBank/DDBJ whole genome shotgun (WGS) entry which is preliminary data.</text>
</comment>